<dbReference type="Pfam" id="PF24609">
    <property type="entry name" value="IQ_SCN5A_C"/>
    <property type="match status" value="1"/>
</dbReference>
<feature type="transmembrane region" description="Helical" evidence="19">
    <location>
        <begin position="1271"/>
        <end position="1291"/>
    </location>
</feature>
<evidence type="ECO:0000256" key="20">
    <source>
        <dbReference type="SAM" id="MobiDB-lite"/>
    </source>
</evidence>
<dbReference type="Pfam" id="PF06512">
    <property type="entry name" value="Na_trans_assoc"/>
    <property type="match status" value="1"/>
</dbReference>
<evidence type="ECO:0000256" key="4">
    <source>
        <dbReference type="ARBA" id="ARBA00022475"/>
    </source>
</evidence>
<keyword evidence="4" id="KW-1003">Cell membrane</keyword>
<reference evidence="25" key="2">
    <citation type="submission" date="2025-09" db="UniProtKB">
        <authorList>
            <consortium name="Ensembl"/>
        </authorList>
    </citation>
    <scope>IDENTIFICATION</scope>
</reference>
<feature type="transmembrane region" description="Helical" evidence="19">
    <location>
        <begin position="842"/>
        <end position="870"/>
    </location>
</feature>
<evidence type="ECO:0000256" key="13">
    <source>
        <dbReference type="ARBA" id="ARBA00023136"/>
    </source>
</evidence>
<evidence type="ECO:0000256" key="12">
    <source>
        <dbReference type="ARBA" id="ARBA00023065"/>
    </source>
</evidence>
<dbReference type="InterPro" id="IPR010526">
    <property type="entry name" value="Na_trans_assoc_dom"/>
</dbReference>
<feature type="transmembrane region" description="Helical" evidence="19">
    <location>
        <begin position="1220"/>
        <end position="1239"/>
    </location>
</feature>
<dbReference type="GO" id="GO:0086010">
    <property type="term" value="P:membrane depolarization during action potential"/>
    <property type="evidence" value="ECO:0007669"/>
    <property type="project" value="TreeGrafter"/>
</dbReference>
<feature type="transmembrane region" description="Helical" evidence="19">
    <location>
        <begin position="759"/>
        <end position="780"/>
    </location>
</feature>
<evidence type="ECO:0000256" key="2">
    <source>
        <dbReference type="ARBA" id="ARBA00022448"/>
    </source>
</evidence>
<feature type="region of interest" description="Disordered" evidence="20">
    <location>
        <begin position="1894"/>
        <end position="1925"/>
    </location>
</feature>
<keyword evidence="3 19" id="KW-0894">Sodium channel</keyword>
<feature type="domain" description="Sodium ion transport-associated" evidence="22">
    <location>
        <begin position="969"/>
        <end position="1175"/>
    </location>
</feature>
<keyword evidence="7" id="KW-0677">Repeat</keyword>
<protein>
    <recommendedName>
        <fullName evidence="19">Sodium channel protein</fullName>
    </recommendedName>
</protein>
<dbReference type="InterPro" id="IPR008051">
    <property type="entry name" value="Na_channel_a1su"/>
</dbReference>
<keyword evidence="16 19" id="KW-0739">Sodium transport</keyword>
<evidence type="ECO:0000256" key="16">
    <source>
        <dbReference type="ARBA" id="ARBA00023201"/>
    </source>
</evidence>
<feature type="transmembrane region" description="Helical" evidence="19">
    <location>
        <begin position="130"/>
        <end position="156"/>
    </location>
</feature>
<feature type="compositionally biased region" description="Low complexity" evidence="20">
    <location>
        <begin position="452"/>
        <end position="466"/>
    </location>
</feature>
<feature type="compositionally biased region" description="Basic and acidic residues" evidence="20">
    <location>
        <begin position="481"/>
        <end position="503"/>
    </location>
</feature>
<sequence length="1925" mass="219236">MEQSVLVPPGPDSFQYFTRESLAAIEQRIAAEKAKNSKQDRKDNDDENGPKPNSDLEAGKTLPFIYGDIPPGMVSEPLEDMDPYYINKKTFIVLNKGKAIFRFSATSALYILTPFNPLRKIAIKILVHSYPFSVVVQNVIMLIMCTILTNCVFMTMSNPPDWTKNVEYTFTGIYTFESLIKIIARGFCLEDFTFLRDPWNWLDFTVITFAYVTEFVNLGNVSALRTFRVLRALKTISVIPGLKTIVGALIQSVKKLSDVMILTVFCLSVFALIGLQLFMGNLRNKCLQWPPENFTLETNITSQLNSHFYFLEGQNDALLCGNSSDAGQCPEGYTCVKAGRNPNYGYTSFDTFSWAFLSLFRLMTQDFWENLYQLTLRAAGKTYMIFFVLVIFLGSFYLINLILAVVAMAYEEQNQATMEEAEQKEAEFQQMLEQLKKQQEAAQPSAGGEAGGVSESSSEASKLSSKSAKERRNRRKKRKQKEQSGGEEKDEDEFHKSESEDSIRRKGFRLSIEGNRLTYEKKYSSPHQSLLSIRGSLFSPRRNSRTSLFSFRGRAKDIGSENDFADDEHSTFEDNDSRRDSLFVPRRHGERRNSNISQASRSSRMLAVFPVNGKMHSTVDCNGVVSLVGGPSVPTSPVGQLLPEGTTTETEMRKRISSSFHVSMDFLEDPALRERAMSIASILTNTVEELEESRQKCPPCWYKFANIFLIWDCSPHWLKVKHIVNLVVMDPFVDLAITICIVLNTLFMAMEHYPMTKEFNNVLSVGNLVFTGIFTAEMFLKIIAMDPYYYFQEGWNIFDGFIVTLSLVELGLANVEGLSVLRSFRLLRVFKLAKSWPTLNMLIKIIGNSVGALGNLTLVLAIIVFIFAVVGMQLFGKNYKECVCKIASDCVLPRWHMQDFFHSFLIVFRVLCGEWIETMWDCMEVAGQAMCLTVFMMVMVIGNLVVLNLFLALLLSSFSADNLAVTDDDNEMNNLQIAVARMQKGIDYVKRKAREFIQKAFVKKQKALDEIKPLEDLNNKNSCISNHTTVELSKDHDYIKDVNGTTSGIGTGSSVEKYIIDESDYMSFINNPSLTVTVPIAVGESDFENLNTEEFSSESDLEESKEKLNLSSSSEGSTVDIGLPAEEQPEAEPEEAQEPEACFTEGCVRRFKCCQVSIEEGRGKQWWNLRKTCFKIVEHNWFETFIVFMILLSSGALAFEDIYIEQRKTIKTMLEYADKVFTYIFILEMLLKWVAYGYQTYFTNAWCWLDFLIVDVVVNALLGAIPSIMNVLLVCLIFWLIFSIMGVNLFAGKFYYCVNTTTDERFEVDQINNFSQCEELIKNNQSARWKNVKVNFDNVGFGYLSLLQVATFKGWMDIMYAAIDSRDVNQPKYEDNLYMYLYFVIFIIFGSFFTLNLFIGVIIDNFNQQKKKISQDIFMTEEQKKYYNAMKKLGSKKPQKPIPRPGNKFQGMVFDFVTQQVFDISIMILICLNMVTMMVETDDQSEEMENILYWINLVFIVLFTGECVLKLISLRHYYFTIGWNIFDFVVVILSIVGMFLAELIEKYFVSPTLFRVIRLARIGRILRLIKGAKGIRTLLFALMMSLPALFNIGLLLFLVMFIYAIFGMSNFAYVKREAGIDDMFNFETFGNSMICLFQITTSAGWDGLLAPILNSGEPDCDPNKAHPGSSVKGDCGNPSVGIFFFVSYIIISFLVVVNMYIAVILENFGVATEESAEPLSEDDFEMFYEVWEKFDPNATQFMEFEKLSDFAAALEPPLHLPKPNKVQLIAMDLPMVSGDRIHCLDILFAFTKRVLGESGEMDALRIQMEDRFMASNPSKASYEPITTTLKRKQEEVSAVIIQRAYRRHLLKRTVKQASFIYNKNKSEGGAGQGMKDEILIDKLNENSFTEKTDITASTAVCPPSYDRVTRPVKEKHEKEDKDDQK</sequence>
<evidence type="ECO:0000256" key="1">
    <source>
        <dbReference type="ARBA" id="ARBA00004651"/>
    </source>
</evidence>
<comment type="function">
    <text evidence="19">Mediates the voltage-dependent sodium ion permeability of excitable membranes. Assuming opened or closed conformations in response to the voltage difference across the membrane, the protein forms a sodium-selective channel through which Na(+) ions may pass in accordance with their electrochemical gradient.</text>
</comment>
<feature type="region of interest" description="Disordered" evidence="20">
    <location>
        <begin position="435"/>
        <end position="503"/>
    </location>
</feature>
<dbReference type="Gene3D" id="1.10.238.10">
    <property type="entry name" value="EF-hand"/>
    <property type="match status" value="1"/>
</dbReference>
<dbReference type="PANTHER" id="PTHR10037">
    <property type="entry name" value="VOLTAGE-GATED CATION CHANNEL CALCIUM AND SODIUM"/>
    <property type="match status" value="1"/>
</dbReference>
<dbReference type="InterPro" id="IPR043203">
    <property type="entry name" value="VGCC_Ca_Na"/>
</dbReference>
<feature type="transmembrane region" description="Helical" evidence="19">
    <location>
        <begin position="201"/>
        <end position="220"/>
    </location>
</feature>
<proteinExistence type="inferred from homology"/>
<comment type="caution">
    <text evidence="19">Lacks conserved residue(s) required for the propagation of feature annotation.</text>
</comment>
<evidence type="ECO:0000256" key="19">
    <source>
        <dbReference type="RuleBase" id="RU361132"/>
    </source>
</evidence>
<feature type="domain" description="Ion transport" evidence="21">
    <location>
        <begin position="1460"/>
        <end position="1715"/>
    </location>
</feature>
<dbReference type="FunFam" id="1.20.120.350:FF:000005">
    <property type="entry name" value="Sodium channel protein"/>
    <property type="match status" value="1"/>
</dbReference>
<feature type="domain" description="Ion transport" evidence="21">
    <location>
        <begin position="1179"/>
        <end position="1254"/>
    </location>
</feature>
<evidence type="ECO:0000256" key="15">
    <source>
        <dbReference type="ARBA" id="ARBA00023180"/>
    </source>
</evidence>
<keyword evidence="26" id="KW-1185">Reference proteome</keyword>
<dbReference type="FunFam" id="1.20.5.1190:FF:000001">
    <property type="entry name" value="Sodium channel protein"/>
    <property type="match status" value="1"/>
</dbReference>
<evidence type="ECO:0000259" key="22">
    <source>
        <dbReference type="Pfam" id="PF06512"/>
    </source>
</evidence>
<dbReference type="InterPro" id="IPR001696">
    <property type="entry name" value="Na_channel_asu"/>
</dbReference>
<evidence type="ECO:0000256" key="8">
    <source>
        <dbReference type="ARBA" id="ARBA00022843"/>
    </source>
</evidence>
<dbReference type="InterPro" id="IPR058542">
    <property type="entry name" value="IQ_SCN5A_C"/>
</dbReference>
<dbReference type="Pfam" id="PF00520">
    <property type="entry name" value="Ion_trans"/>
    <property type="match status" value="5"/>
</dbReference>
<dbReference type="PRINTS" id="PR00170">
    <property type="entry name" value="NACHANNEL"/>
</dbReference>
<feature type="region of interest" description="Disordered" evidence="20">
    <location>
        <begin position="28"/>
        <end position="59"/>
    </location>
</feature>
<comment type="subcellular location">
    <subcellularLocation>
        <location evidence="1 19">Cell membrane</location>
        <topology evidence="1 19">Multi-pass membrane protein</topology>
    </subcellularLocation>
</comment>
<feature type="domain" description="Ion transport" evidence="21">
    <location>
        <begin position="1256"/>
        <end position="1412"/>
    </location>
</feature>
<keyword evidence="17 19" id="KW-0407">Ion channel</keyword>
<feature type="region of interest" description="Disordered" evidence="20">
    <location>
        <begin position="559"/>
        <end position="599"/>
    </location>
</feature>
<evidence type="ECO:0000259" key="24">
    <source>
        <dbReference type="Pfam" id="PF24609"/>
    </source>
</evidence>
<dbReference type="InterPro" id="IPR024583">
    <property type="entry name" value="Na_trans_cytopl"/>
</dbReference>
<evidence type="ECO:0000259" key="21">
    <source>
        <dbReference type="Pfam" id="PF00520"/>
    </source>
</evidence>
<feature type="transmembrane region" description="Helical" evidence="19">
    <location>
        <begin position="232"/>
        <end position="253"/>
    </location>
</feature>
<dbReference type="GO" id="GO:0019228">
    <property type="term" value="P:neuronal action potential"/>
    <property type="evidence" value="ECO:0007669"/>
    <property type="project" value="TreeGrafter"/>
</dbReference>
<feature type="domain" description="Voltage-gated Na+ ion channel cytoplasmic" evidence="23">
    <location>
        <begin position="529"/>
        <end position="681"/>
    </location>
</feature>
<evidence type="ECO:0000256" key="17">
    <source>
        <dbReference type="ARBA" id="ARBA00023303"/>
    </source>
</evidence>
<keyword evidence="12 19" id="KW-0406">Ion transport</keyword>
<evidence type="ECO:0000256" key="6">
    <source>
        <dbReference type="ARBA" id="ARBA00022692"/>
    </source>
</evidence>
<dbReference type="FunFam" id="1.10.287.70:FF:000001">
    <property type="entry name" value="Sodium channel protein"/>
    <property type="match status" value="1"/>
</dbReference>
<dbReference type="FunFam" id="1.10.287.70:FF:000006">
    <property type="entry name" value="Sodium channel protein"/>
    <property type="match status" value="1"/>
</dbReference>
<dbReference type="SUPFAM" id="SSF81324">
    <property type="entry name" value="Voltage-gated potassium channels"/>
    <property type="match status" value="4"/>
</dbReference>
<dbReference type="InterPro" id="IPR005821">
    <property type="entry name" value="Ion_trans_dom"/>
</dbReference>
<evidence type="ECO:0000256" key="11">
    <source>
        <dbReference type="ARBA" id="ARBA00023053"/>
    </source>
</evidence>
<dbReference type="CDD" id="cd13433">
    <property type="entry name" value="Na_channel_gate"/>
    <property type="match status" value="1"/>
</dbReference>
<keyword evidence="15" id="KW-0325">Glycoprotein</keyword>
<feature type="transmembrane region" description="Helical" evidence="19">
    <location>
        <begin position="1578"/>
        <end position="1606"/>
    </location>
</feature>
<feature type="domain" description="SCN5A-like C-terminal IQ motif" evidence="24">
    <location>
        <begin position="1827"/>
        <end position="1859"/>
    </location>
</feature>
<feature type="domain" description="Ion transport" evidence="21">
    <location>
        <begin position="141"/>
        <end position="417"/>
    </location>
</feature>
<organism evidence="25 26">
    <name type="scientific">Athene cunicularia</name>
    <name type="common">Burrowing owl</name>
    <name type="synonym">Speotyto cunicularia</name>
    <dbReference type="NCBI Taxonomy" id="194338"/>
    <lineage>
        <taxon>Eukaryota</taxon>
        <taxon>Metazoa</taxon>
        <taxon>Chordata</taxon>
        <taxon>Craniata</taxon>
        <taxon>Vertebrata</taxon>
        <taxon>Euteleostomi</taxon>
        <taxon>Archelosauria</taxon>
        <taxon>Archosauria</taxon>
        <taxon>Dinosauria</taxon>
        <taxon>Saurischia</taxon>
        <taxon>Theropoda</taxon>
        <taxon>Coelurosauria</taxon>
        <taxon>Aves</taxon>
        <taxon>Neognathae</taxon>
        <taxon>Neoaves</taxon>
        <taxon>Telluraves</taxon>
        <taxon>Strigiformes</taxon>
        <taxon>Strigidae</taxon>
        <taxon>Athene</taxon>
    </lineage>
</organism>
<feature type="transmembrane region" description="Helical" evidence="19">
    <location>
        <begin position="259"/>
        <end position="279"/>
    </location>
</feature>
<keyword evidence="14" id="KW-1015">Disulfide bond</keyword>
<accession>A0A663MPH7</accession>
<keyword evidence="10 19" id="KW-1133">Transmembrane helix</keyword>
<feature type="domain" description="Ion transport" evidence="21">
    <location>
        <begin position="731"/>
        <end position="960"/>
    </location>
</feature>
<dbReference type="FunFam" id="1.10.238.10:FF:000002">
    <property type="entry name" value="Sodium channel protein"/>
    <property type="match status" value="1"/>
</dbReference>
<evidence type="ECO:0000256" key="10">
    <source>
        <dbReference type="ARBA" id="ARBA00022989"/>
    </source>
</evidence>
<evidence type="ECO:0000256" key="3">
    <source>
        <dbReference type="ARBA" id="ARBA00022461"/>
    </source>
</evidence>
<feature type="compositionally biased region" description="Basic and acidic residues" evidence="20">
    <location>
        <begin position="29"/>
        <end position="44"/>
    </location>
</feature>
<feature type="transmembrane region" description="Helical" evidence="19">
    <location>
        <begin position="1461"/>
        <end position="1479"/>
    </location>
</feature>
<name>A0A663MPH7_ATHCN</name>
<comment type="catalytic activity">
    <reaction evidence="18">
        <text>Na(+)(in) = Na(+)(out)</text>
        <dbReference type="Rhea" id="RHEA:34963"/>
        <dbReference type="ChEBI" id="CHEBI:29101"/>
    </reaction>
</comment>
<comment type="similarity">
    <text evidence="19">Belongs to the sodium channel (TC 1.A.1.10) family.</text>
</comment>
<feature type="compositionally biased region" description="Basic residues" evidence="20">
    <location>
        <begin position="469"/>
        <end position="480"/>
    </location>
</feature>
<evidence type="ECO:0000256" key="5">
    <source>
        <dbReference type="ARBA" id="ARBA00022553"/>
    </source>
</evidence>
<keyword evidence="2 19" id="KW-0813">Transport</keyword>
<feature type="region of interest" description="Disordered" evidence="20">
    <location>
        <begin position="1092"/>
        <end position="1121"/>
    </location>
</feature>
<feature type="compositionally biased region" description="Basic and acidic residues" evidence="20">
    <location>
        <begin position="1907"/>
        <end position="1925"/>
    </location>
</feature>
<evidence type="ECO:0000313" key="25">
    <source>
        <dbReference type="Ensembl" id="ENSACUP00000013774.1"/>
    </source>
</evidence>
<feature type="transmembrane region" description="Helical" evidence="19">
    <location>
        <begin position="1491"/>
        <end position="1509"/>
    </location>
</feature>
<dbReference type="FunFam" id="1.20.120.350:FF:000004">
    <property type="entry name" value="Sodium channel protein"/>
    <property type="match status" value="1"/>
</dbReference>
<dbReference type="Gene3D" id="1.20.5.1190">
    <property type="entry name" value="iswi atpase"/>
    <property type="match status" value="1"/>
</dbReference>
<dbReference type="FunFam" id="1.20.120.350:FF:000002">
    <property type="entry name" value="Sodium channel protein"/>
    <property type="match status" value="1"/>
</dbReference>
<feature type="transmembrane region" description="Helical" evidence="19">
    <location>
        <begin position="929"/>
        <end position="955"/>
    </location>
</feature>
<evidence type="ECO:0000256" key="9">
    <source>
        <dbReference type="ARBA" id="ARBA00022882"/>
    </source>
</evidence>
<keyword evidence="11 19" id="KW-0915">Sodium</keyword>
<dbReference type="GO" id="GO:0001518">
    <property type="term" value="C:voltage-gated sodium channel complex"/>
    <property type="evidence" value="ECO:0007669"/>
    <property type="project" value="UniProtKB-UniRule"/>
</dbReference>
<dbReference type="Ensembl" id="ENSACUT00000014688.1">
    <property type="protein sequence ID" value="ENSACUP00000013774.1"/>
    <property type="gene ID" value="ENSACUG00000008656.1"/>
</dbReference>
<evidence type="ECO:0000313" key="26">
    <source>
        <dbReference type="Proteomes" id="UP000472269"/>
    </source>
</evidence>
<dbReference type="PRINTS" id="PR01664">
    <property type="entry name" value="NACHANNEL1"/>
</dbReference>
<reference evidence="25" key="1">
    <citation type="submission" date="2025-08" db="UniProtKB">
        <authorList>
            <consortium name="Ensembl"/>
        </authorList>
    </citation>
    <scope>IDENTIFICATION</scope>
</reference>
<dbReference type="FunFam" id="1.20.120.350:FF:000003">
    <property type="entry name" value="Voltage-dependent sodium channel"/>
    <property type="match status" value="1"/>
</dbReference>
<feature type="transmembrane region" description="Helical" evidence="19">
    <location>
        <begin position="723"/>
        <end position="747"/>
    </location>
</feature>
<dbReference type="Pfam" id="PF11933">
    <property type="entry name" value="Na_trans_cytopl"/>
    <property type="match status" value="1"/>
</dbReference>
<dbReference type="InterPro" id="IPR044564">
    <property type="entry name" value="Na_chnl_inactivation_gate"/>
</dbReference>
<keyword evidence="6 19" id="KW-0812">Transmembrane</keyword>
<dbReference type="InterPro" id="IPR027359">
    <property type="entry name" value="Volt_channel_dom_sf"/>
</dbReference>
<feature type="compositionally biased region" description="Basic and acidic residues" evidence="20">
    <location>
        <begin position="567"/>
        <end position="581"/>
    </location>
</feature>
<keyword evidence="13 19" id="KW-0472">Membrane</keyword>
<evidence type="ECO:0000256" key="14">
    <source>
        <dbReference type="ARBA" id="ARBA00023157"/>
    </source>
</evidence>
<dbReference type="GO" id="GO:0005248">
    <property type="term" value="F:voltage-gated sodium channel activity"/>
    <property type="evidence" value="ECO:0007669"/>
    <property type="project" value="InterPro"/>
</dbReference>
<dbReference type="PANTHER" id="PTHR10037:SF280">
    <property type="entry name" value="SODIUM CHANNEL PROTEIN TYPE 1 SUBUNIT ALPHA"/>
    <property type="match status" value="1"/>
</dbReference>
<dbReference type="FunFam" id="1.10.287.70:FF:000003">
    <property type="entry name" value="Sodium channel protein"/>
    <property type="match status" value="1"/>
</dbReference>
<keyword evidence="8" id="KW-0832">Ubl conjugation</keyword>
<feature type="transmembrane region" description="Helical" evidence="19">
    <location>
        <begin position="1379"/>
        <end position="1403"/>
    </location>
</feature>
<dbReference type="Gene3D" id="1.10.287.70">
    <property type="match status" value="5"/>
</dbReference>
<feature type="transmembrane region" description="Helical" evidence="19">
    <location>
        <begin position="1181"/>
        <end position="1199"/>
    </location>
</feature>
<dbReference type="Gene3D" id="1.20.120.350">
    <property type="entry name" value="Voltage-gated potassium channels. Chain C"/>
    <property type="match status" value="3"/>
</dbReference>
<feature type="transmembrane region" description="Helical" evidence="19">
    <location>
        <begin position="383"/>
        <end position="410"/>
    </location>
</feature>
<feature type="transmembrane region" description="Helical" evidence="19">
    <location>
        <begin position="1682"/>
        <end position="1705"/>
    </location>
</feature>
<keyword evidence="9 19" id="KW-0851">Voltage-gated channel</keyword>
<feature type="transmembrane region" description="Helical" evidence="19">
    <location>
        <begin position="1521"/>
        <end position="1541"/>
    </location>
</feature>
<evidence type="ECO:0000256" key="18">
    <source>
        <dbReference type="ARBA" id="ARBA00036239"/>
    </source>
</evidence>
<gene>
    <name evidence="25" type="primary">SCN1A</name>
</gene>
<evidence type="ECO:0000259" key="23">
    <source>
        <dbReference type="Pfam" id="PF11933"/>
    </source>
</evidence>
<evidence type="ECO:0000256" key="7">
    <source>
        <dbReference type="ARBA" id="ARBA00022737"/>
    </source>
</evidence>
<dbReference type="Proteomes" id="UP000472269">
    <property type="component" value="Unplaced"/>
</dbReference>
<keyword evidence="5" id="KW-0597">Phosphoprotein</keyword>